<proteinExistence type="inferred from homology"/>
<comment type="caution">
    <text evidence="8">The sequence shown here is derived from an EMBL/GenBank/DDBJ whole genome shotgun (WGS) entry which is preliminary data.</text>
</comment>
<evidence type="ECO:0000259" key="7">
    <source>
        <dbReference type="Pfam" id="PF07687"/>
    </source>
</evidence>
<comment type="subunit">
    <text evidence="3">Homodimer.</text>
</comment>
<protein>
    <submittedName>
        <fullName evidence="8">Allantoate amidohydrolase</fullName>
    </submittedName>
</protein>
<dbReference type="Gene3D" id="3.30.70.360">
    <property type="match status" value="1"/>
</dbReference>
<accession>A0ABV6Y8A2</accession>
<dbReference type="PANTHER" id="PTHR32494:SF19">
    <property type="entry name" value="ALLANTOATE DEIMINASE-RELATED"/>
    <property type="match status" value="1"/>
</dbReference>
<dbReference type="EMBL" id="JBHOMY010000031">
    <property type="protein sequence ID" value="MFC1457497.1"/>
    <property type="molecule type" value="Genomic_DNA"/>
</dbReference>
<dbReference type="PANTHER" id="PTHR32494">
    <property type="entry name" value="ALLANTOATE DEIMINASE-RELATED"/>
    <property type="match status" value="1"/>
</dbReference>
<keyword evidence="9" id="KW-1185">Reference proteome</keyword>
<dbReference type="CDD" id="cd03884">
    <property type="entry name" value="M20_bAS"/>
    <property type="match status" value="1"/>
</dbReference>
<dbReference type="PIRSF" id="PIRSF001235">
    <property type="entry name" value="Amidase_carbamoylase"/>
    <property type="match status" value="1"/>
</dbReference>
<dbReference type="RefSeq" id="WP_377029836.1">
    <property type="nucleotide sequence ID" value="NZ_JBHOMY010000031.1"/>
</dbReference>
<dbReference type="SUPFAM" id="SSF55031">
    <property type="entry name" value="Bacterial exopeptidase dimerisation domain"/>
    <property type="match status" value="1"/>
</dbReference>
<evidence type="ECO:0000256" key="2">
    <source>
        <dbReference type="ARBA" id="ARBA00006153"/>
    </source>
</evidence>
<evidence type="ECO:0000256" key="6">
    <source>
        <dbReference type="ARBA" id="ARBA00023211"/>
    </source>
</evidence>
<feature type="domain" description="Peptidase M20 dimerisation" evidence="7">
    <location>
        <begin position="241"/>
        <end position="339"/>
    </location>
</feature>
<name>A0ABV6Y8A2_9HYPH</name>
<keyword evidence="4" id="KW-0479">Metal-binding</keyword>
<dbReference type="InterPro" id="IPR010158">
    <property type="entry name" value="Amidase_Cbmase"/>
</dbReference>
<dbReference type="NCBIfam" id="NF006775">
    <property type="entry name" value="PRK09290.2-5"/>
    <property type="match status" value="1"/>
</dbReference>
<gene>
    <name evidence="8" type="ORF">ACETIH_12375</name>
</gene>
<evidence type="ECO:0000313" key="9">
    <source>
        <dbReference type="Proteomes" id="UP001593940"/>
    </source>
</evidence>
<evidence type="ECO:0000256" key="4">
    <source>
        <dbReference type="ARBA" id="ARBA00022723"/>
    </source>
</evidence>
<sequence>MTTEVNALDPARIPLRSGLVPETLRPMTNATDLTLGHRVMAMIEDLAQHTDEPGRITRLYLSTAHRKAAEATLGLMQAAGLDAHIDTLGSVIGRMEGTDPNAPALLIGSHIDSVVDAGRYDGNLGVVLGIAVVEALKQQGIKPSCPIEIVAFGDEENVRFPTNLSTSSALAGRFNPAWLNGRDQDGIALRDALIAFGGDPDGVAALARDPARTLGYLEVHIEQGPQLEAQDLPVGIVSAINGITRARAHVIGEAGHAGTVPMTMRRDALAAVAEMIGIVERAGSTRTDTVATVGVAQVQPGAINVIPARVDFTLDARAPDDAVREAMVQDIMAECQAAAQRRGVELVIEPFMDSPATPMDKGLIEQLESAVRSLGIEPLHLASGAGHDAVAMASLCSSAMLFVRCKGGISHNPAESITVEDADAAARVLLAAVKQITA</sequence>
<dbReference type="Pfam" id="PF07687">
    <property type="entry name" value="M20_dimer"/>
    <property type="match status" value="1"/>
</dbReference>
<comment type="similarity">
    <text evidence="2">Belongs to the peptidase M20 family.</text>
</comment>
<evidence type="ECO:0000313" key="8">
    <source>
        <dbReference type="EMBL" id="MFC1457497.1"/>
    </source>
</evidence>
<dbReference type="Proteomes" id="UP001593940">
    <property type="component" value="Unassembled WGS sequence"/>
</dbReference>
<dbReference type="NCBIfam" id="NF006771">
    <property type="entry name" value="PRK09290.1-5"/>
    <property type="match status" value="1"/>
</dbReference>
<dbReference type="InterPro" id="IPR036264">
    <property type="entry name" value="Bact_exopeptidase_dim_dom"/>
</dbReference>
<organism evidence="8 9">
    <name type="scientific">Microvirga arabica</name>
    <dbReference type="NCBI Taxonomy" id="1128671"/>
    <lineage>
        <taxon>Bacteria</taxon>
        <taxon>Pseudomonadati</taxon>
        <taxon>Pseudomonadota</taxon>
        <taxon>Alphaproteobacteria</taxon>
        <taxon>Hyphomicrobiales</taxon>
        <taxon>Methylobacteriaceae</taxon>
        <taxon>Microvirga</taxon>
    </lineage>
</organism>
<keyword evidence="6" id="KW-0464">Manganese</keyword>
<dbReference type="Gene3D" id="3.40.630.10">
    <property type="entry name" value="Zn peptidases"/>
    <property type="match status" value="1"/>
</dbReference>
<dbReference type="NCBIfam" id="TIGR01879">
    <property type="entry name" value="hydantase"/>
    <property type="match status" value="1"/>
</dbReference>
<dbReference type="SUPFAM" id="SSF53187">
    <property type="entry name" value="Zn-dependent exopeptidases"/>
    <property type="match status" value="1"/>
</dbReference>
<keyword evidence="5" id="KW-0378">Hydrolase</keyword>
<evidence type="ECO:0000256" key="5">
    <source>
        <dbReference type="ARBA" id="ARBA00022801"/>
    </source>
</evidence>
<dbReference type="InterPro" id="IPR002933">
    <property type="entry name" value="Peptidase_M20"/>
</dbReference>
<comment type="cofactor">
    <cofactor evidence="1">
        <name>Mn(2+)</name>
        <dbReference type="ChEBI" id="CHEBI:29035"/>
    </cofactor>
</comment>
<evidence type="ECO:0000256" key="3">
    <source>
        <dbReference type="ARBA" id="ARBA00011738"/>
    </source>
</evidence>
<dbReference type="InterPro" id="IPR011650">
    <property type="entry name" value="Peptidase_M20_dimer"/>
</dbReference>
<dbReference type="Pfam" id="PF01546">
    <property type="entry name" value="Peptidase_M20"/>
    <property type="match status" value="1"/>
</dbReference>
<evidence type="ECO:0000256" key="1">
    <source>
        <dbReference type="ARBA" id="ARBA00001936"/>
    </source>
</evidence>
<reference evidence="8 9" key="1">
    <citation type="submission" date="2024-09" db="EMBL/GenBank/DDBJ databases">
        <title>Nodulacao em especies de Leguminosae Basais da Amazonia e Caracterizacao dos Rizobios e Bacterias Associadas aos Nodulos.</title>
        <authorList>
            <person name="Jambeiro I.C.A."/>
            <person name="Lopes I.S."/>
            <person name="Aguiar E.R.G.R."/>
            <person name="Santos A.F.J."/>
            <person name="Dos Santos J.M.F."/>
            <person name="Gross E."/>
        </authorList>
    </citation>
    <scope>NUCLEOTIDE SEQUENCE [LARGE SCALE GENOMIC DNA]</scope>
    <source>
        <strain evidence="8 9">BRUESC1165</strain>
    </source>
</reference>